<reference evidence="1 2" key="3">
    <citation type="journal article" date="2011" name="J. Bacteriol.">
        <title>Genome sequences of Mycoplasma alligatoris A21JP2T and Mycoplasma crocodyli MP145T.</title>
        <authorList>
            <person name="Brown D.R."/>
            <person name="Farmerie W.G."/>
            <person name="May M."/>
            <person name="Benders G.A."/>
            <person name="Durkin A.S."/>
            <person name="Hlavinka K."/>
            <person name="Hostetler J."/>
            <person name="Jackson J."/>
            <person name="Johnson J."/>
            <person name="Miller R.H."/>
            <person name="Paralanov V."/>
            <person name="Radune D."/>
            <person name="Szczypinski B."/>
            <person name="Glass J.I."/>
        </authorList>
    </citation>
    <scope>NUCLEOTIDE SEQUENCE [LARGE SCALE GENOMIC DNA]</scope>
    <source>
        <strain evidence="2">ATCC 51981 / MP145</strain>
    </source>
</reference>
<proteinExistence type="predicted"/>
<dbReference type="GO" id="GO:0016226">
    <property type="term" value="P:iron-sulfur cluster assembly"/>
    <property type="evidence" value="ECO:0007669"/>
    <property type="project" value="InterPro"/>
</dbReference>
<dbReference type="AlphaFoldDB" id="D5E5F7"/>
<accession>D5E5F7</accession>
<dbReference type="Gene3D" id="3.90.1010.10">
    <property type="match status" value="1"/>
</dbReference>
<organism evidence="1 2">
    <name type="scientific">Mycoplasma crocodyli (strain ATCC 51981 / MP145)</name>
    <dbReference type="NCBI Taxonomy" id="512564"/>
    <lineage>
        <taxon>Bacteria</taxon>
        <taxon>Bacillati</taxon>
        <taxon>Mycoplasmatota</taxon>
        <taxon>Mollicutes</taxon>
        <taxon>Mycoplasmataceae</taxon>
        <taxon>Mycoplasma</taxon>
    </lineage>
</organism>
<dbReference type="CDD" id="cd06664">
    <property type="entry name" value="IscU_like"/>
    <property type="match status" value="1"/>
</dbReference>
<dbReference type="Proteomes" id="UP000001845">
    <property type="component" value="Chromosome"/>
</dbReference>
<dbReference type="KEGG" id="mcd:MCRO_0364"/>
<keyword evidence="2" id="KW-1185">Reference proteome</keyword>
<dbReference type="STRING" id="512564.MCRO_0364"/>
<gene>
    <name evidence="1" type="ordered locus">MCRO_0364</name>
</gene>
<dbReference type="SUPFAM" id="SSF82649">
    <property type="entry name" value="SufE/NifU"/>
    <property type="match status" value="1"/>
</dbReference>
<evidence type="ECO:0000313" key="1">
    <source>
        <dbReference type="EMBL" id="ADE19444.1"/>
    </source>
</evidence>
<dbReference type="InterPro" id="IPR002871">
    <property type="entry name" value="NIF_FeS_clus_asmbl_NifU_N"/>
</dbReference>
<dbReference type="GO" id="GO:0051536">
    <property type="term" value="F:iron-sulfur cluster binding"/>
    <property type="evidence" value="ECO:0007669"/>
    <property type="project" value="InterPro"/>
</dbReference>
<dbReference type="GO" id="GO:0005506">
    <property type="term" value="F:iron ion binding"/>
    <property type="evidence" value="ECO:0007669"/>
    <property type="project" value="InterPro"/>
</dbReference>
<reference key="2">
    <citation type="submission" date="2010-03" db="EMBL/GenBank/DDBJ databases">
        <authorList>
            <person name="Ma Z."/>
            <person name="Wang X."/>
            <person name="Liu H."/>
        </authorList>
    </citation>
    <scope>NUCLEOTIDE SEQUENCE</scope>
    <source>
        <strain>MP145</strain>
    </source>
</reference>
<sequence>MNNYLNSQFSCDFSHLEHKERTYYSSSCADTLKISLFWNQNKLNQVIYEAKGCAIFKASSEIFLKNIIGKSSEEIYKYIELYYLFLDNPNNFDDLLIEKLNELWCFYNVKIHLNRLSCAKFICESIKKEFKLVNK</sequence>
<name>D5E5F7_MYCCM</name>
<evidence type="ECO:0000313" key="2">
    <source>
        <dbReference type="Proteomes" id="UP000001845"/>
    </source>
</evidence>
<protein>
    <submittedName>
        <fullName evidence="1">NifU-like protein</fullName>
    </submittedName>
</protein>
<dbReference type="HOGENOM" id="CLU_079283_4_1_14"/>
<dbReference type="EMBL" id="CP001991">
    <property type="protein sequence ID" value="ADE19444.1"/>
    <property type="molecule type" value="Genomic_DNA"/>
</dbReference>
<reference evidence="2" key="1">
    <citation type="submission" date="2010-03" db="EMBL/GenBank/DDBJ databases">
        <title>The complete genome of Mycoplasma crocodyli MP145.</title>
        <authorList>
            <person name="Glass J.I."/>
            <person name="Durkin A.S."/>
            <person name="Hostetler J."/>
            <person name="Jackson J."/>
            <person name="Johnson J."/>
            <person name="May M.A."/>
            <person name="Paralanov V."/>
            <person name="Radune D."/>
            <person name="Szczypinski B."/>
            <person name="Brown D.R."/>
        </authorList>
    </citation>
    <scope>NUCLEOTIDE SEQUENCE [LARGE SCALE GENOMIC DNA]</scope>
    <source>
        <strain evidence="2">ATCC 51981 / MP145</strain>
    </source>
</reference>